<evidence type="ECO:0000313" key="2">
    <source>
        <dbReference type="EMBL" id="MBA9075581.1"/>
    </source>
</evidence>
<keyword evidence="1" id="KW-0472">Membrane</keyword>
<keyword evidence="3" id="KW-1185">Reference proteome</keyword>
<dbReference type="Proteomes" id="UP000563094">
    <property type="component" value="Unassembled WGS sequence"/>
</dbReference>
<protein>
    <submittedName>
        <fullName evidence="2">Uncharacterized protein</fullName>
    </submittedName>
</protein>
<proteinExistence type="predicted"/>
<keyword evidence="1" id="KW-0812">Transmembrane</keyword>
<reference evidence="2 3" key="1">
    <citation type="submission" date="2020-08" db="EMBL/GenBank/DDBJ databases">
        <title>Genomic Encyclopedia of Type Strains, Phase IV (KMG-IV): sequencing the most valuable type-strain genomes for metagenomic binning, comparative biology and taxonomic classification.</title>
        <authorList>
            <person name="Goeker M."/>
        </authorList>
    </citation>
    <scope>NUCLEOTIDE SEQUENCE [LARGE SCALE GENOMIC DNA]</scope>
    <source>
        <strain evidence="2 3">DSM 29854</strain>
    </source>
</reference>
<gene>
    <name evidence="2" type="ORF">FHS90_000278</name>
</gene>
<evidence type="ECO:0000256" key="1">
    <source>
        <dbReference type="SAM" id="Phobius"/>
    </source>
</evidence>
<comment type="caution">
    <text evidence="2">The sequence shown here is derived from an EMBL/GenBank/DDBJ whole genome shotgun (WGS) entry which is preliminary data.</text>
</comment>
<dbReference type="AlphaFoldDB" id="A0A839GP09"/>
<organism evidence="2 3">
    <name type="scientific">Rufibacter quisquiliarum</name>
    <dbReference type="NCBI Taxonomy" id="1549639"/>
    <lineage>
        <taxon>Bacteria</taxon>
        <taxon>Pseudomonadati</taxon>
        <taxon>Bacteroidota</taxon>
        <taxon>Cytophagia</taxon>
        <taxon>Cytophagales</taxon>
        <taxon>Hymenobacteraceae</taxon>
        <taxon>Rufibacter</taxon>
    </lineage>
</organism>
<sequence>MVVYSNNCQNEAIGVLELYCMMFYFYFLLKFPIIGIIFIQTNH</sequence>
<accession>A0A839GP09</accession>
<name>A0A839GP09_9BACT</name>
<dbReference type="EMBL" id="JACJIQ010000001">
    <property type="protein sequence ID" value="MBA9075581.1"/>
    <property type="molecule type" value="Genomic_DNA"/>
</dbReference>
<evidence type="ECO:0000313" key="3">
    <source>
        <dbReference type="Proteomes" id="UP000563094"/>
    </source>
</evidence>
<keyword evidence="1" id="KW-1133">Transmembrane helix</keyword>
<feature type="transmembrane region" description="Helical" evidence="1">
    <location>
        <begin position="12"/>
        <end position="39"/>
    </location>
</feature>